<sequence>MLSGTVDQYGDAERTALRNAVAANARVPPADVTIEITAASVNVRSLIATYSTAAAATVQAAITNPATGMMASTAALRAVLQATSLPVLQQATIVSAPTVKTEIAPSAAPPTTTDNSTQGIIIGVAVGASVIVVLAVCCVVFMYKKIKGKKASTIVRAIPTTTIANPVAQASATTGVEMKDAI</sequence>
<protein>
    <submittedName>
        <fullName evidence="2">Uncharacterized protein</fullName>
    </submittedName>
</protein>
<keyword evidence="1" id="KW-0812">Transmembrane</keyword>
<evidence type="ECO:0000313" key="3">
    <source>
        <dbReference type="Proteomes" id="UP000037460"/>
    </source>
</evidence>
<dbReference type="Proteomes" id="UP000037460">
    <property type="component" value="Unassembled WGS sequence"/>
</dbReference>
<evidence type="ECO:0000256" key="1">
    <source>
        <dbReference type="SAM" id="Phobius"/>
    </source>
</evidence>
<gene>
    <name evidence="2" type="ORF">Ctob_013610</name>
</gene>
<name>A0A0M0JXC6_9EUKA</name>
<feature type="transmembrane region" description="Helical" evidence="1">
    <location>
        <begin position="120"/>
        <end position="143"/>
    </location>
</feature>
<reference evidence="3" key="1">
    <citation type="journal article" date="2015" name="PLoS Genet.">
        <title>Genome Sequence and Transcriptome Analyses of Chrysochromulina tobin: Metabolic Tools for Enhanced Algal Fitness in the Prominent Order Prymnesiales (Haptophyceae).</title>
        <authorList>
            <person name="Hovde B.T."/>
            <person name="Deodato C.R."/>
            <person name="Hunsperger H.M."/>
            <person name="Ryken S.A."/>
            <person name="Yost W."/>
            <person name="Jha R.K."/>
            <person name="Patterson J."/>
            <person name="Monnat R.J. Jr."/>
            <person name="Barlow S.B."/>
            <person name="Starkenburg S.R."/>
            <person name="Cattolico R.A."/>
        </authorList>
    </citation>
    <scope>NUCLEOTIDE SEQUENCE</scope>
    <source>
        <strain evidence="3">CCMP291</strain>
    </source>
</reference>
<dbReference type="EMBL" id="JWZX01002161">
    <property type="protein sequence ID" value="KOO30793.1"/>
    <property type="molecule type" value="Genomic_DNA"/>
</dbReference>
<keyword evidence="3" id="KW-1185">Reference proteome</keyword>
<organism evidence="2 3">
    <name type="scientific">Chrysochromulina tobinii</name>
    <dbReference type="NCBI Taxonomy" id="1460289"/>
    <lineage>
        <taxon>Eukaryota</taxon>
        <taxon>Haptista</taxon>
        <taxon>Haptophyta</taxon>
        <taxon>Prymnesiophyceae</taxon>
        <taxon>Prymnesiales</taxon>
        <taxon>Chrysochromulinaceae</taxon>
        <taxon>Chrysochromulina</taxon>
    </lineage>
</organism>
<dbReference type="AlphaFoldDB" id="A0A0M0JXC6"/>
<keyword evidence="1" id="KW-1133">Transmembrane helix</keyword>
<evidence type="ECO:0000313" key="2">
    <source>
        <dbReference type="EMBL" id="KOO30793.1"/>
    </source>
</evidence>
<keyword evidence="1" id="KW-0472">Membrane</keyword>
<proteinExistence type="predicted"/>
<accession>A0A0M0JXC6</accession>
<comment type="caution">
    <text evidence="2">The sequence shown here is derived from an EMBL/GenBank/DDBJ whole genome shotgun (WGS) entry which is preliminary data.</text>
</comment>